<dbReference type="AlphaFoldDB" id="A0A7W7P9I0"/>
<keyword evidence="3" id="KW-1185">Reference proteome</keyword>
<proteinExistence type="predicted"/>
<feature type="domain" description="HNH nuclease" evidence="1">
    <location>
        <begin position="196"/>
        <end position="244"/>
    </location>
</feature>
<keyword evidence="2" id="KW-0255">Endonuclease</keyword>
<protein>
    <submittedName>
        <fullName evidence="2">Putative restriction endonuclease</fullName>
    </submittedName>
</protein>
<accession>A0A7W7P9I0</accession>
<keyword evidence="2" id="KW-0540">Nuclease</keyword>
<keyword evidence="2" id="KW-0378">Hydrolase</keyword>
<evidence type="ECO:0000259" key="1">
    <source>
        <dbReference type="Pfam" id="PF13391"/>
    </source>
</evidence>
<dbReference type="GO" id="GO:0004519">
    <property type="term" value="F:endonuclease activity"/>
    <property type="evidence" value="ECO:0007669"/>
    <property type="project" value="UniProtKB-KW"/>
</dbReference>
<name>A0A7W7P9I0_9MICC</name>
<dbReference type="Pfam" id="PF13391">
    <property type="entry name" value="HNH_2"/>
    <property type="match status" value="1"/>
</dbReference>
<comment type="caution">
    <text evidence="2">The sequence shown here is derived from an EMBL/GenBank/DDBJ whole genome shotgun (WGS) entry which is preliminary data.</text>
</comment>
<dbReference type="RefSeq" id="WP_229667255.1">
    <property type="nucleotide sequence ID" value="NZ_BMLA01000003.1"/>
</dbReference>
<gene>
    <name evidence="2" type="ORF">BJ976_000175</name>
</gene>
<evidence type="ECO:0000313" key="2">
    <source>
        <dbReference type="EMBL" id="MBB4881824.1"/>
    </source>
</evidence>
<dbReference type="InterPro" id="IPR003615">
    <property type="entry name" value="HNH_nuc"/>
</dbReference>
<dbReference type="Proteomes" id="UP000560081">
    <property type="component" value="Unassembled WGS sequence"/>
</dbReference>
<evidence type="ECO:0000313" key="3">
    <source>
        <dbReference type="Proteomes" id="UP000560081"/>
    </source>
</evidence>
<organism evidence="2 3">
    <name type="scientific">Micrococcus flavus</name>
    <dbReference type="NCBI Taxonomy" id="384602"/>
    <lineage>
        <taxon>Bacteria</taxon>
        <taxon>Bacillati</taxon>
        <taxon>Actinomycetota</taxon>
        <taxon>Actinomycetes</taxon>
        <taxon>Micrococcales</taxon>
        <taxon>Micrococcaceae</taxon>
        <taxon>Micrococcus</taxon>
    </lineage>
</organism>
<sequence length="313" mass="35935">MAEPEGLRHAAIAWLEQRTFDRQIPLSRDEIADFEWNGQPFRLIPSQQGIWKPRGFEATLSIVTTYRSPGQKRPYEDEVGTDGLIRYKWRGDDPHHPENVGLRRAMQLRKPIIWFIGIGGKPPEYQVVAPVYLVREEPEQQQFVMAPLAEEDFAVEEFDEGFAVPALKRYLMRETKVRLHQPVFRSTVLMAYENHCAVCNLAHPELLDAAHIVDDSHEMGTPTIGNGMALCKIHHAAFDRRFLGLRPTLERPIVEIRQDLLDEVDGPMLRHGLQDLHGKPLMMLPKARANRPDHDKLVWAYDRFRTATAADVA</sequence>
<reference evidence="2 3" key="1">
    <citation type="submission" date="2020-08" db="EMBL/GenBank/DDBJ databases">
        <title>Sequencing the genomes of 1000 actinobacteria strains.</title>
        <authorList>
            <person name="Klenk H.-P."/>
        </authorList>
    </citation>
    <scope>NUCLEOTIDE SEQUENCE [LARGE SCALE GENOMIC DNA]</scope>
    <source>
        <strain evidence="2 3">DSM 19079</strain>
    </source>
</reference>
<dbReference type="EMBL" id="JACHMC010000001">
    <property type="protein sequence ID" value="MBB4881824.1"/>
    <property type="molecule type" value="Genomic_DNA"/>
</dbReference>